<dbReference type="EMBL" id="MT144199">
    <property type="protein sequence ID" value="QJA50493.1"/>
    <property type="molecule type" value="Genomic_DNA"/>
</dbReference>
<name>A0A6H1ZRD6_9ZZZZ</name>
<sequence length="62" mass="7015">MKHNKYCIGDMVKDEDGNKGVVVIRWDDGDICWLENDAAHPNPVITLAAQDRKLHKVLSRGK</sequence>
<dbReference type="AlphaFoldDB" id="A0A6H1ZRD6"/>
<gene>
    <name evidence="1" type="ORF">TM448A01786_0003</name>
</gene>
<evidence type="ECO:0000313" key="1">
    <source>
        <dbReference type="EMBL" id="QJA50493.1"/>
    </source>
</evidence>
<reference evidence="1" key="1">
    <citation type="submission" date="2020-03" db="EMBL/GenBank/DDBJ databases">
        <title>The deep terrestrial virosphere.</title>
        <authorList>
            <person name="Holmfeldt K."/>
            <person name="Nilsson E."/>
            <person name="Simone D."/>
            <person name="Lopez-Fernandez M."/>
            <person name="Wu X."/>
            <person name="de Brujin I."/>
            <person name="Lundin D."/>
            <person name="Andersson A."/>
            <person name="Bertilsson S."/>
            <person name="Dopson M."/>
        </authorList>
    </citation>
    <scope>NUCLEOTIDE SEQUENCE</scope>
    <source>
        <strain evidence="1">TM448A01786</strain>
    </source>
</reference>
<accession>A0A6H1ZRD6</accession>
<organism evidence="1">
    <name type="scientific">viral metagenome</name>
    <dbReference type="NCBI Taxonomy" id="1070528"/>
    <lineage>
        <taxon>unclassified sequences</taxon>
        <taxon>metagenomes</taxon>
        <taxon>organismal metagenomes</taxon>
    </lineage>
</organism>
<protein>
    <submittedName>
        <fullName evidence="1">Uncharacterized protein</fullName>
    </submittedName>
</protein>
<proteinExistence type="predicted"/>